<dbReference type="AlphaFoldDB" id="A0A8T3V9K6"/>
<proteinExistence type="predicted"/>
<keyword evidence="1" id="KW-0472">Membrane</keyword>
<gene>
    <name evidence="2" type="ORF">E7Z79_03705</name>
</gene>
<evidence type="ECO:0000313" key="3">
    <source>
        <dbReference type="Proteomes" id="UP000783037"/>
    </source>
</evidence>
<feature type="transmembrane region" description="Helical" evidence="1">
    <location>
        <begin position="31"/>
        <end position="61"/>
    </location>
</feature>
<feature type="transmembrane region" description="Helical" evidence="1">
    <location>
        <begin position="6"/>
        <end position="24"/>
    </location>
</feature>
<dbReference type="EMBL" id="SUTK01000011">
    <property type="protein sequence ID" value="MBE6501529.1"/>
    <property type="molecule type" value="Genomic_DNA"/>
</dbReference>
<keyword evidence="1" id="KW-0812">Transmembrane</keyword>
<keyword evidence="1" id="KW-1133">Transmembrane helix</keyword>
<dbReference type="Proteomes" id="UP000783037">
    <property type="component" value="Unassembled WGS sequence"/>
</dbReference>
<dbReference type="RefSeq" id="WP_303738633.1">
    <property type="nucleotide sequence ID" value="NZ_SUTK01000011.1"/>
</dbReference>
<name>A0A8T3V9K6_9EURY</name>
<evidence type="ECO:0000256" key="1">
    <source>
        <dbReference type="SAM" id="Phobius"/>
    </source>
</evidence>
<organism evidence="2 3">
    <name type="scientific">Methanobrevibacter thaueri</name>
    <dbReference type="NCBI Taxonomy" id="190975"/>
    <lineage>
        <taxon>Archaea</taxon>
        <taxon>Methanobacteriati</taxon>
        <taxon>Methanobacteriota</taxon>
        <taxon>Methanomada group</taxon>
        <taxon>Methanobacteria</taxon>
        <taxon>Methanobacteriales</taxon>
        <taxon>Methanobacteriaceae</taxon>
        <taxon>Methanobrevibacter</taxon>
    </lineage>
</organism>
<reference evidence="2" key="1">
    <citation type="submission" date="2019-04" db="EMBL/GenBank/DDBJ databases">
        <title>Evolution of Biomass-Degrading Anaerobic Consortia Revealed by Metagenomics.</title>
        <authorList>
            <person name="Peng X."/>
        </authorList>
    </citation>
    <scope>NUCLEOTIDE SEQUENCE</scope>
    <source>
        <strain evidence="2">SIG18</strain>
    </source>
</reference>
<protein>
    <submittedName>
        <fullName evidence="2">Uncharacterized protein</fullName>
    </submittedName>
</protein>
<accession>A0A8T3V9K6</accession>
<evidence type="ECO:0000313" key="2">
    <source>
        <dbReference type="EMBL" id="MBE6501529.1"/>
    </source>
</evidence>
<sequence length="76" mass="8335">MAEKNMIIALVLSIIWSGLGLIYAGDIQKGIILAVLAIIAELIFLFVSAIFGIVVFIIWVYSLYATYQEVKAVNGE</sequence>
<comment type="caution">
    <text evidence="2">The sequence shown here is derived from an EMBL/GenBank/DDBJ whole genome shotgun (WGS) entry which is preliminary data.</text>
</comment>